<dbReference type="InterPro" id="IPR058625">
    <property type="entry name" value="MdtA-like_BSH"/>
</dbReference>
<dbReference type="AlphaFoldDB" id="A0A3B0XJ29"/>
<dbReference type="PANTHER" id="PTHR30469:SF20">
    <property type="entry name" value="EFFLUX RND TRANSPORTER PERIPLASMIC ADAPTOR SUBUNIT"/>
    <property type="match status" value="1"/>
</dbReference>
<reference evidence="6" key="1">
    <citation type="submission" date="2018-06" db="EMBL/GenBank/DDBJ databases">
        <authorList>
            <person name="Zhirakovskaya E."/>
        </authorList>
    </citation>
    <scope>NUCLEOTIDE SEQUENCE</scope>
</reference>
<dbReference type="Gene3D" id="2.40.420.20">
    <property type="match status" value="1"/>
</dbReference>
<feature type="domain" description="Multidrug resistance protein MdtA-like C-terminal permuted SH3" evidence="5">
    <location>
        <begin position="307"/>
        <end position="371"/>
    </location>
</feature>
<dbReference type="PANTHER" id="PTHR30469">
    <property type="entry name" value="MULTIDRUG RESISTANCE PROTEIN MDTA"/>
    <property type="match status" value="1"/>
</dbReference>
<dbReference type="Gene3D" id="2.40.50.100">
    <property type="match status" value="1"/>
</dbReference>
<evidence type="ECO:0000259" key="5">
    <source>
        <dbReference type="Pfam" id="PF25967"/>
    </source>
</evidence>
<evidence type="ECO:0000259" key="3">
    <source>
        <dbReference type="Pfam" id="PF25876"/>
    </source>
</evidence>
<dbReference type="Gene3D" id="2.40.30.170">
    <property type="match status" value="1"/>
</dbReference>
<dbReference type="SUPFAM" id="SSF111369">
    <property type="entry name" value="HlyD-like secretion proteins"/>
    <property type="match status" value="1"/>
</dbReference>
<evidence type="ECO:0000256" key="2">
    <source>
        <dbReference type="ARBA" id="ARBA00022448"/>
    </source>
</evidence>
<dbReference type="Gene3D" id="1.10.287.470">
    <property type="entry name" value="Helix hairpin bin"/>
    <property type="match status" value="1"/>
</dbReference>
<organism evidence="6">
    <name type="scientific">hydrothermal vent metagenome</name>
    <dbReference type="NCBI Taxonomy" id="652676"/>
    <lineage>
        <taxon>unclassified sequences</taxon>
        <taxon>metagenomes</taxon>
        <taxon>ecological metagenomes</taxon>
    </lineage>
</organism>
<proteinExistence type="predicted"/>
<feature type="domain" description="Multidrug resistance protein MdtA-like alpha-helical hairpin" evidence="3">
    <location>
        <begin position="128"/>
        <end position="178"/>
    </location>
</feature>
<dbReference type="InterPro" id="IPR006143">
    <property type="entry name" value="RND_pump_MFP"/>
</dbReference>
<protein>
    <submittedName>
        <fullName evidence="6">Probable Co/Zn/Cd efflux system membrane fusion protein</fullName>
    </submittedName>
</protein>
<accession>A0A3B0XJ29</accession>
<dbReference type="Pfam" id="PF25967">
    <property type="entry name" value="RND-MFP_C"/>
    <property type="match status" value="1"/>
</dbReference>
<evidence type="ECO:0000313" key="6">
    <source>
        <dbReference type="EMBL" id="VAW68348.1"/>
    </source>
</evidence>
<comment type="subcellular location">
    <subcellularLocation>
        <location evidence="1">Cell envelope</location>
    </subcellularLocation>
</comment>
<dbReference type="Pfam" id="PF25876">
    <property type="entry name" value="HH_MFP_RND"/>
    <property type="match status" value="1"/>
</dbReference>
<dbReference type="GO" id="GO:0015562">
    <property type="term" value="F:efflux transmembrane transporter activity"/>
    <property type="evidence" value="ECO:0007669"/>
    <property type="project" value="TreeGrafter"/>
</dbReference>
<feature type="domain" description="Multidrug resistance protein MdtA-like barrel-sandwich hybrid" evidence="4">
    <location>
        <begin position="91"/>
        <end position="202"/>
    </location>
</feature>
<dbReference type="InterPro" id="IPR058627">
    <property type="entry name" value="MdtA-like_C"/>
</dbReference>
<keyword evidence="2" id="KW-0813">Transport</keyword>
<dbReference type="GO" id="GO:1990281">
    <property type="term" value="C:efflux pump complex"/>
    <property type="evidence" value="ECO:0007669"/>
    <property type="project" value="TreeGrafter"/>
</dbReference>
<evidence type="ECO:0000256" key="1">
    <source>
        <dbReference type="ARBA" id="ARBA00004196"/>
    </source>
</evidence>
<dbReference type="NCBIfam" id="TIGR01730">
    <property type="entry name" value="RND_mfp"/>
    <property type="match status" value="1"/>
</dbReference>
<dbReference type="InterPro" id="IPR058624">
    <property type="entry name" value="MdtA-like_HH"/>
</dbReference>
<dbReference type="EMBL" id="UOFJ01000327">
    <property type="protein sequence ID" value="VAW68348.1"/>
    <property type="molecule type" value="Genomic_DNA"/>
</dbReference>
<sequence>MPRRTCRRTCRKNRITSLIVSIPERLILILPLLPAIALTFALSACSAEEPKAQKETIRPAKIMTVGDPLAGAQRVYPGEVEAGDRSEQAFRVGGELVKLPAKAGSRVKKGQLLAQLDPTDFKLRVDEQQARFDLAQLQFERTDTLVKQQLIPKSDYDKAKSSMLSAKADLRLVKASLAYTELRAPFDGVISKVNVKNHENVRQTEVILVIQTTDNIDITFNLSENILSKLKRGSGKNAQPRVVFDAFAEKTYTTHVKEFDTEADPQTRSYKITLTMAAPTEFIALPGMSVNVHLDFSTMVEKSSASLVVPVEAVFSPEDKALDKRTHKVWKLNTDTMQAQGIEVTIGQLHSQGIEITSGLQPGDQIITAGVNFIKEGQKVKPWIKESGL</sequence>
<gene>
    <name evidence="6" type="ORF">MNBD_GAMMA10-1040</name>
</gene>
<name>A0A3B0XJ29_9ZZZZ</name>
<dbReference type="Pfam" id="PF25917">
    <property type="entry name" value="BSH_RND"/>
    <property type="match status" value="1"/>
</dbReference>
<evidence type="ECO:0000259" key="4">
    <source>
        <dbReference type="Pfam" id="PF25917"/>
    </source>
</evidence>